<name>A0A7I8WFC1_9ANNE</name>
<keyword evidence="4" id="KW-0479">Metal-binding</keyword>
<comment type="similarity">
    <text evidence="2">Belongs to the fucolectin family.</text>
</comment>
<feature type="signal peptide" evidence="8">
    <location>
        <begin position="1"/>
        <end position="22"/>
    </location>
</feature>
<evidence type="ECO:0000256" key="3">
    <source>
        <dbReference type="ARBA" id="ARBA00011233"/>
    </source>
</evidence>
<comment type="subunit">
    <text evidence="3">Homotrimer.</text>
</comment>
<organism evidence="10 11">
    <name type="scientific">Dimorphilus gyrociliatus</name>
    <dbReference type="NCBI Taxonomy" id="2664684"/>
    <lineage>
        <taxon>Eukaryota</taxon>
        <taxon>Metazoa</taxon>
        <taxon>Spiralia</taxon>
        <taxon>Lophotrochozoa</taxon>
        <taxon>Annelida</taxon>
        <taxon>Polychaeta</taxon>
        <taxon>Polychaeta incertae sedis</taxon>
        <taxon>Dinophilidae</taxon>
        <taxon>Dimorphilus</taxon>
    </lineage>
</organism>
<dbReference type="GO" id="GO:0010185">
    <property type="term" value="P:regulation of cellular defense response"/>
    <property type="evidence" value="ECO:0007669"/>
    <property type="project" value="UniProtKB-ARBA"/>
</dbReference>
<proteinExistence type="inferred from homology"/>
<dbReference type="GO" id="GO:0042806">
    <property type="term" value="F:fucose binding"/>
    <property type="evidence" value="ECO:0007669"/>
    <property type="project" value="UniProtKB-ARBA"/>
</dbReference>
<evidence type="ECO:0000313" key="10">
    <source>
        <dbReference type="EMBL" id="CAD5126898.1"/>
    </source>
</evidence>
<dbReference type="PANTHER" id="PTHR45713">
    <property type="entry name" value="FTP DOMAIN-CONTAINING PROTEIN"/>
    <property type="match status" value="1"/>
</dbReference>
<keyword evidence="8" id="KW-0732">Signal</keyword>
<dbReference type="Proteomes" id="UP000549394">
    <property type="component" value="Unassembled WGS sequence"/>
</dbReference>
<keyword evidence="5" id="KW-0430">Lectin</keyword>
<comment type="function">
    <text evidence="1">Acts as a defensive agent. Recognizes blood group fucosylated oligosaccharides including A, B, H and Lewis B-type antigens. Does not recognize Lewis A antigen and has low affinity for monovalent haptens.</text>
</comment>
<dbReference type="GO" id="GO:0001868">
    <property type="term" value="P:regulation of complement activation, lectin pathway"/>
    <property type="evidence" value="ECO:0007669"/>
    <property type="project" value="UniProtKB-ARBA"/>
</dbReference>
<keyword evidence="7" id="KW-1015">Disulfide bond</keyword>
<evidence type="ECO:0000256" key="6">
    <source>
        <dbReference type="ARBA" id="ARBA00022837"/>
    </source>
</evidence>
<keyword evidence="11" id="KW-1185">Reference proteome</keyword>
<evidence type="ECO:0000313" key="11">
    <source>
        <dbReference type="Proteomes" id="UP000549394"/>
    </source>
</evidence>
<evidence type="ECO:0000256" key="2">
    <source>
        <dbReference type="ARBA" id="ARBA00010147"/>
    </source>
</evidence>
<sequence length="367" mass="41807">MEIYTILLLFLCFNIKIQISSTTNLASGKFCFQSSTRRETVPKKPHFATNFNNGIVIGDGTDYCSVTDADPLDVSWWSVDLEKVYSVTKVCILSVDDSSYENLKDFNIFVGNFPKDHQTICKYVTGPVKRPISTDISQYNCYSCNTGSIGSFVTIQLTRNNVVLILCDVEIYGDLIKKDRDFHQLDMSNVKEIHGGIGENQPPRGGFDNNFRTIFHSRNHIMVYNPNHQFCVQNFNGTFRTVYELINIQCNPTLEGRYVLIIQNDSPPRDRFLEFSEVNLYVSLLDEHELQTFNGPTYKSGILVKVKNYLHNNVSEKVTSGNFLFSHTVCLEFEFMLTKEIQLISQDNIGISEVDIFAVSKISHKGL</sequence>
<evidence type="ECO:0000259" key="9">
    <source>
        <dbReference type="SMART" id="SM00607"/>
    </source>
</evidence>
<gene>
    <name evidence="10" type="ORF">DGYR_LOCUS14115</name>
</gene>
<reference evidence="10 11" key="1">
    <citation type="submission" date="2020-08" db="EMBL/GenBank/DDBJ databases">
        <authorList>
            <person name="Hejnol A."/>
        </authorList>
    </citation>
    <scope>NUCLEOTIDE SEQUENCE [LARGE SCALE GENOMIC DNA]</scope>
</reference>
<dbReference type="Pfam" id="PF22633">
    <property type="entry name" value="F5_F8_type_C_2"/>
    <property type="match status" value="1"/>
</dbReference>
<evidence type="ECO:0000256" key="1">
    <source>
        <dbReference type="ARBA" id="ARBA00002219"/>
    </source>
</evidence>
<dbReference type="InterPro" id="IPR051941">
    <property type="entry name" value="BG_Antigen-Binding_Lectin"/>
</dbReference>
<evidence type="ECO:0000256" key="8">
    <source>
        <dbReference type="SAM" id="SignalP"/>
    </source>
</evidence>
<dbReference type="InterPro" id="IPR008979">
    <property type="entry name" value="Galactose-bd-like_sf"/>
</dbReference>
<feature type="chain" id="PRO_5029735680" evidence="8">
    <location>
        <begin position="23"/>
        <end position="367"/>
    </location>
</feature>
<feature type="domain" description="Fucolectin tachylectin-4 pentraxin-1" evidence="9">
    <location>
        <begin position="22"/>
        <end position="177"/>
    </location>
</feature>
<dbReference type="SMART" id="SM00607">
    <property type="entry name" value="FTP"/>
    <property type="match status" value="1"/>
</dbReference>
<dbReference type="GO" id="GO:0046872">
    <property type="term" value="F:metal ion binding"/>
    <property type="evidence" value="ECO:0007669"/>
    <property type="project" value="UniProtKB-KW"/>
</dbReference>
<accession>A0A7I8WFC1</accession>
<evidence type="ECO:0000256" key="5">
    <source>
        <dbReference type="ARBA" id="ARBA00022734"/>
    </source>
</evidence>
<dbReference type="EMBL" id="CAJFCJ010000100">
    <property type="protein sequence ID" value="CAD5126898.1"/>
    <property type="molecule type" value="Genomic_DNA"/>
</dbReference>
<dbReference type="PANTHER" id="PTHR45713:SF6">
    <property type="entry name" value="F5_8 TYPE C DOMAIN-CONTAINING PROTEIN"/>
    <property type="match status" value="1"/>
</dbReference>
<dbReference type="Gene3D" id="2.60.120.260">
    <property type="entry name" value="Galactose-binding domain-like"/>
    <property type="match status" value="1"/>
</dbReference>
<comment type="caution">
    <text evidence="10">The sequence shown here is derived from an EMBL/GenBank/DDBJ whole genome shotgun (WGS) entry which is preliminary data.</text>
</comment>
<protein>
    <submittedName>
        <fullName evidence="10">DgyrCDS14917</fullName>
    </submittedName>
</protein>
<dbReference type="AlphaFoldDB" id="A0A7I8WFC1"/>
<dbReference type="OrthoDB" id="6102375at2759"/>
<dbReference type="InterPro" id="IPR006585">
    <property type="entry name" value="FTP1"/>
</dbReference>
<dbReference type="SUPFAM" id="SSF49785">
    <property type="entry name" value="Galactose-binding domain-like"/>
    <property type="match status" value="1"/>
</dbReference>
<evidence type="ECO:0000256" key="4">
    <source>
        <dbReference type="ARBA" id="ARBA00022723"/>
    </source>
</evidence>
<evidence type="ECO:0000256" key="7">
    <source>
        <dbReference type="ARBA" id="ARBA00023157"/>
    </source>
</evidence>
<keyword evidence="6" id="KW-0106">Calcium</keyword>